<proteinExistence type="predicted"/>
<keyword evidence="2" id="KW-1185">Reference proteome</keyword>
<organism evidence="1 2">
    <name type="scientific">Rhodofomes roseus</name>
    <dbReference type="NCBI Taxonomy" id="34475"/>
    <lineage>
        <taxon>Eukaryota</taxon>
        <taxon>Fungi</taxon>
        <taxon>Dikarya</taxon>
        <taxon>Basidiomycota</taxon>
        <taxon>Agaricomycotina</taxon>
        <taxon>Agaricomycetes</taxon>
        <taxon>Polyporales</taxon>
        <taxon>Rhodofomes</taxon>
    </lineage>
</organism>
<dbReference type="RefSeq" id="XP_047784014.1">
    <property type="nucleotide sequence ID" value="XM_047928834.1"/>
</dbReference>
<protein>
    <submittedName>
        <fullName evidence="1">Uncharacterized protein</fullName>
    </submittedName>
</protein>
<accession>A0ABQ8KVU5</accession>
<gene>
    <name evidence="1" type="ORF">C8Q71DRAFT_903958</name>
</gene>
<evidence type="ECO:0000313" key="2">
    <source>
        <dbReference type="Proteomes" id="UP000814176"/>
    </source>
</evidence>
<dbReference type="GeneID" id="72009566"/>
<comment type="caution">
    <text evidence="1">The sequence shown here is derived from an EMBL/GenBank/DDBJ whole genome shotgun (WGS) entry which is preliminary data.</text>
</comment>
<sequence length="319" mass="35579">MLTEVAPGKGFVGLPSDFGDAARLQQDLPETSGVKEKRRRITNDDLPPGTLSRYNKIFVPKLIEIVARLANPWELQVINFPGELTRLWDETFPDTELGYLVEAGTPLFELSTQRLYTWRSTVGTNAIAAVQRFWENEGISDPLDRAECAKIAIGPGKPYLFGEVEFMPDLRTIARRVNRFESPVILDALGEHLRIIDRVVKKPVAYPRGALMLAAAAAERAWKLAVADGKIVPERKDAFSEKSVGPNIKIFGNAIAQLTDAKWAQILSNARAFIVFKDAKSRSLAIDIDDDDDLYSDEEYYMKANKTSMSTIEDDADSL</sequence>
<dbReference type="Proteomes" id="UP000814176">
    <property type="component" value="Unassembled WGS sequence"/>
</dbReference>
<evidence type="ECO:0000313" key="1">
    <source>
        <dbReference type="EMBL" id="KAH9842967.1"/>
    </source>
</evidence>
<reference evidence="1 2" key="1">
    <citation type="journal article" date="2021" name="Environ. Microbiol.">
        <title>Gene family expansions and transcriptome signatures uncover fungal adaptations to wood decay.</title>
        <authorList>
            <person name="Hage H."/>
            <person name="Miyauchi S."/>
            <person name="Viragh M."/>
            <person name="Drula E."/>
            <person name="Min B."/>
            <person name="Chaduli D."/>
            <person name="Navarro D."/>
            <person name="Favel A."/>
            <person name="Norest M."/>
            <person name="Lesage-Meessen L."/>
            <person name="Balint B."/>
            <person name="Merenyi Z."/>
            <person name="de Eugenio L."/>
            <person name="Morin E."/>
            <person name="Martinez A.T."/>
            <person name="Baldrian P."/>
            <person name="Stursova M."/>
            <person name="Martinez M.J."/>
            <person name="Novotny C."/>
            <person name="Magnuson J.K."/>
            <person name="Spatafora J.W."/>
            <person name="Maurice S."/>
            <person name="Pangilinan J."/>
            <person name="Andreopoulos W."/>
            <person name="LaButti K."/>
            <person name="Hundley H."/>
            <person name="Na H."/>
            <person name="Kuo A."/>
            <person name="Barry K."/>
            <person name="Lipzen A."/>
            <person name="Henrissat B."/>
            <person name="Riley R."/>
            <person name="Ahrendt S."/>
            <person name="Nagy L.G."/>
            <person name="Grigoriev I.V."/>
            <person name="Martin F."/>
            <person name="Rosso M.N."/>
        </authorList>
    </citation>
    <scope>NUCLEOTIDE SEQUENCE [LARGE SCALE GENOMIC DNA]</scope>
    <source>
        <strain evidence="1 2">CIRM-BRFM 1785</strain>
    </source>
</reference>
<dbReference type="EMBL" id="JADCUA010000002">
    <property type="protein sequence ID" value="KAH9842967.1"/>
    <property type="molecule type" value="Genomic_DNA"/>
</dbReference>
<name>A0ABQ8KVU5_9APHY</name>